<accession>A0A0H5R8C6</accession>
<evidence type="ECO:0000256" key="7">
    <source>
        <dbReference type="RuleBase" id="RU367065"/>
    </source>
</evidence>
<keyword evidence="6 7" id="KW-0687">Ribonucleoprotein</keyword>
<dbReference type="SMART" id="SM01036">
    <property type="entry name" value="BP28CT"/>
    <property type="match status" value="1"/>
</dbReference>
<evidence type="ECO:0000259" key="8">
    <source>
        <dbReference type="SMART" id="SM01036"/>
    </source>
</evidence>
<comment type="function">
    <text evidence="7">Involved in nucleolar processing of pre-18S ribosomal RNA.</text>
</comment>
<comment type="similarity">
    <text evidence="2 7">Belongs to the HEATR1/UTP10 family.</text>
</comment>
<name>A0A0H5R8C6_9EUKA</name>
<evidence type="ECO:0000256" key="4">
    <source>
        <dbReference type="ARBA" id="ARBA00022552"/>
    </source>
</evidence>
<dbReference type="GO" id="GO:0030515">
    <property type="term" value="F:snoRNA binding"/>
    <property type="evidence" value="ECO:0007669"/>
    <property type="project" value="TreeGrafter"/>
</dbReference>
<proteinExistence type="inferred from homology"/>
<dbReference type="GO" id="GO:0032040">
    <property type="term" value="C:small-subunit processome"/>
    <property type="evidence" value="ECO:0007669"/>
    <property type="project" value="TreeGrafter"/>
</dbReference>
<evidence type="ECO:0000256" key="6">
    <source>
        <dbReference type="ARBA" id="ARBA00023274"/>
    </source>
</evidence>
<comment type="subcellular location">
    <subcellularLocation>
        <location evidence="1 7">Nucleus</location>
        <location evidence="1 7">Nucleolus</location>
    </subcellularLocation>
</comment>
<reference evidence="9" key="1">
    <citation type="submission" date="2015-04" db="EMBL/GenBank/DDBJ databases">
        <title>The genome sequence of the plant pathogenic Rhizarian Plasmodiophora brassicae reveals insights in its biotrophic life cycle and the origin of chitin synthesis.</title>
        <authorList>
            <person name="Schwelm A."/>
            <person name="Fogelqvist J."/>
            <person name="Knaust A."/>
            <person name="Julke S."/>
            <person name="Lilja T."/>
            <person name="Dhandapani V."/>
            <person name="Bonilla-Rosso G."/>
            <person name="Karlsson M."/>
            <person name="Shevchenko A."/>
            <person name="Choi S.R."/>
            <person name="Kim H.G."/>
            <person name="Park J.Y."/>
            <person name="Lim Y.P."/>
            <person name="Ludwig-Muller J."/>
            <person name="Dixelius C."/>
        </authorList>
    </citation>
    <scope>NUCLEOTIDE SEQUENCE</scope>
    <source>
        <tissue evidence="9">Potato root galls</tissue>
    </source>
</reference>
<dbReference type="GO" id="GO:0034455">
    <property type="term" value="C:t-UTP complex"/>
    <property type="evidence" value="ECO:0007669"/>
    <property type="project" value="TreeGrafter"/>
</dbReference>
<evidence type="ECO:0000256" key="2">
    <source>
        <dbReference type="ARBA" id="ARBA00010559"/>
    </source>
</evidence>
<dbReference type="InterPro" id="IPR012954">
    <property type="entry name" value="BP28_C_dom"/>
</dbReference>
<evidence type="ECO:0000256" key="3">
    <source>
        <dbReference type="ARBA" id="ARBA00022517"/>
    </source>
</evidence>
<dbReference type="PANTHER" id="PTHR13457:SF1">
    <property type="entry name" value="HEAT REPEAT-CONTAINING PROTEIN 1"/>
    <property type="match status" value="1"/>
</dbReference>
<dbReference type="Pfam" id="PF08146">
    <property type="entry name" value="BP28CT"/>
    <property type="match status" value="1"/>
</dbReference>
<dbReference type="GO" id="GO:0000462">
    <property type="term" value="P:maturation of SSU-rRNA from tricistronic rRNA transcript (SSU-rRNA, 5.8S rRNA, LSU-rRNA)"/>
    <property type="evidence" value="ECO:0007669"/>
    <property type="project" value="TreeGrafter"/>
</dbReference>
<evidence type="ECO:0000313" key="9">
    <source>
        <dbReference type="EMBL" id="CRZ09957.1"/>
    </source>
</evidence>
<dbReference type="GO" id="GO:0045943">
    <property type="term" value="P:positive regulation of transcription by RNA polymerase I"/>
    <property type="evidence" value="ECO:0007669"/>
    <property type="project" value="TreeGrafter"/>
</dbReference>
<dbReference type="InterPro" id="IPR016024">
    <property type="entry name" value="ARM-type_fold"/>
</dbReference>
<dbReference type="InterPro" id="IPR040191">
    <property type="entry name" value="UTP10"/>
</dbReference>
<feature type="domain" description="BP28 C-terminal" evidence="8">
    <location>
        <begin position="1428"/>
        <end position="1556"/>
    </location>
</feature>
<organism evidence="9">
    <name type="scientific">Spongospora subterranea</name>
    <dbReference type="NCBI Taxonomy" id="70186"/>
    <lineage>
        <taxon>Eukaryota</taxon>
        <taxon>Sar</taxon>
        <taxon>Rhizaria</taxon>
        <taxon>Endomyxa</taxon>
        <taxon>Phytomyxea</taxon>
        <taxon>Plasmodiophorida</taxon>
        <taxon>Plasmodiophoridae</taxon>
        <taxon>Spongospora</taxon>
    </lineage>
</organism>
<dbReference type="EMBL" id="HACM01009515">
    <property type="protein sequence ID" value="CRZ09957.1"/>
    <property type="molecule type" value="Transcribed_RNA"/>
</dbReference>
<evidence type="ECO:0000256" key="1">
    <source>
        <dbReference type="ARBA" id="ARBA00004604"/>
    </source>
</evidence>
<keyword evidence="3 7" id="KW-0690">Ribosome biogenesis</keyword>
<dbReference type="InterPro" id="IPR011989">
    <property type="entry name" value="ARM-like"/>
</dbReference>
<dbReference type="PANTHER" id="PTHR13457">
    <property type="entry name" value="BAP28"/>
    <property type="match status" value="1"/>
</dbReference>
<dbReference type="Gene3D" id="1.25.10.10">
    <property type="entry name" value="Leucine-rich Repeat Variant"/>
    <property type="match status" value="2"/>
</dbReference>
<sequence length="1694" mass="185174">MGASRLASQLQALSSQRQSAPASTSRQQVSLIYDGKQASQLDNEAIFHLAQTALHELAKIDGRFRRFADTIFQCGAWQSDPDLLNKANNAKMAGHILDILSLLSGKFLLTAAHHVIEYLIRHHRVHQRNADQFICMILPYHETPLFARALSFTALSGKWSFLSPYVARNEGYCRSIFVQRAADHVDLFQTILSIASSGADLAKTGDSNRAAIAFSIAVILAVIERKHLSDLHLRAILPFLHNSLSYKKTPSMELRLLAQVAAAAIAPKLDDKPIRSLLTAMITGIDAHAGLDHITKSIQYAVAIFIIRSSVVCSDKALRHLASIPSIPAALSHLRSSLDVSAFVDMLIKFSIRSDNLQIASSLILQATDMSSDSVQRYAMLAEATSNSTDLLEFRRQIGHNCLADDSIFSSNPTVRLDAFRSYEKRVVSGELSHGFASTLYHDCIEDRSPALVMAVINSASAIAIMGETVLCSAIERALPRFKGNSDLVLASVQCLARIGTDSAIVMLVDIVIAHPTVLSRLSPSSHPLFTTIQDSLASTIASNVSAAQLPFVLDLISTRPALFPVISLIPMDGQSLDLILTSLTRFKVHPSTLTAFDELCCSLSSSAIQSDQDHRLFEICSEHGAVRSMAQIIEQQKLTFTFLIKMWGSLSLTAVVSALRIAASLIGALPHRNLAGLVPLLIPSLAHQDERVRSAALNVAGSIIKCHKRVAPFCGEPFADDFAKCNSSDLPTLRKFARLAYAKSKEIYLDRSWIARLEFKEATRSAVFRRCPVMSTATCASVLAGLQIKQISAAQVSLCSGLISDRTCSILIPLIAAHTTPKAVAVLQRCISCDNPAAIVNAASIAITQDHFRVMTTGAQTNLIVALCHLLRSPFAHHSLLVLSKLQISPTLAIRAVETLSEASELVLVLDCWSEGDCLVGNLTQFVITLLSLIDAQCESDALDSLLICSILKFFNTLPMKQFGSIVCNQKTLQCLRMDRQVRLQMALLFNKYFAERGVDRKSFTTCDVLSSVIATLVAGDGFALSVLIDSMNTQIPDSTCPIQVISLFIESWSAIPESMRSDVFTTLISVTHLLGEILLGLVSQYGSECFAFAHSIAERCSSAEQLLALAHMLSSADTVRPIKKIKSESPCCLPAVEFVAHHLDYSPFVSSVVPSAETESAFITIYRVMLNESTARNTIFDQLLHRLVAISSLSMFISALSNLLKSCQESETVLRRKTLQLLNEKLELIGQNGTEARDLVPIVDSLLPALINLVTNTSESDQNKQLALLVIDSVSNICPSDVVAPFIDVIPRIVVVMSTGSSNLQSSALMTVATCVANLGPHAIRFLQRVMPSVLSHISKSQTAGLHGLCAIVSSIPKFMGPYLSGIFTAITDPAIGNSDIVGQIMSHIASNVSIRVVLPTILSIPSSSTRLLDLISDIVTNHISPAELKAYYRPVFDLCISSFSQHVDHIDDHAVAMFTALALRLNEAQLSSLFASLLQWAGPSFDTDDRRFCTLFAVVISLLDSLETLFAPYARQMIDLCAASLCHEDASPRLYQLAIQLLHKTCLHDDGELVSKPRYDIIKPAFVEQIKIACATLRASDAIQFATDFIVPCSSQFASTFNHEMYWQPFIHDILLLTRSNQNALRNTAFQCIHGILDRIGDPLLPLLPEMIPYIVEAMEDADPDVERTVRRLVDLLQRLSGEDLQDYINK</sequence>
<dbReference type="GO" id="GO:0030686">
    <property type="term" value="C:90S preribosome"/>
    <property type="evidence" value="ECO:0007669"/>
    <property type="project" value="TreeGrafter"/>
</dbReference>
<evidence type="ECO:0000256" key="5">
    <source>
        <dbReference type="ARBA" id="ARBA00023242"/>
    </source>
</evidence>
<keyword evidence="4 7" id="KW-0698">rRNA processing</keyword>
<protein>
    <recommendedName>
        <fullName evidence="7">HEAT repeat-containing protein 1</fullName>
    </recommendedName>
</protein>
<dbReference type="SUPFAM" id="SSF48371">
    <property type="entry name" value="ARM repeat"/>
    <property type="match status" value="1"/>
</dbReference>
<keyword evidence="5 7" id="KW-0539">Nucleus</keyword>